<keyword evidence="5" id="KW-1185">Reference proteome</keyword>
<dbReference type="EMBL" id="CP018867">
    <property type="protein sequence ID" value="AUI71180.1"/>
    <property type="molecule type" value="Genomic_DNA"/>
</dbReference>
<dbReference type="KEGG" id="lali:LA20249_02735"/>
<organism evidence="4 5">
    <name type="scientific">Companilactobacillus alimentarius DSM 20249</name>
    <dbReference type="NCBI Taxonomy" id="1423720"/>
    <lineage>
        <taxon>Bacteria</taxon>
        <taxon>Bacillati</taxon>
        <taxon>Bacillota</taxon>
        <taxon>Bacilli</taxon>
        <taxon>Lactobacillales</taxon>
        <taxon>Lactobacillaceae</taxon>
        <taxon>Companilactobacillus</taxon>
    </lineage>
</organism>
<dbReference type="Gene3D" id="3.90.550.10">
    <property type="entry name" value="Spore Coat Polysaccharide Biosynthesis Protein SpsA, Chain A"/>
    <property type="match status" value="1"/>
</dbReference>
<dbReference type="CDD" id="cd00761">
    <property type="entry name" value="Glyco_tranf_GTA_type"/>
    <property type="match status" value="1"/>
</dbReference>
<dbReference type="InterPro" id="IPR029044">
    <property type="entry name" value="Nucleotide-diphossugar_trans"/>
</dbReference>
<gene>
    <name evidence="4" type="ORF">LA20249_02735</name>
</gene>
<dbReference type="SUPFAM" id="SSF53448">
    <property type="entry name" value="Nucleotide-diphospho-sugar transferases"/>
    <property type="match status" value="1"/>
</dbReference>
<dbReference type="InterPro" id="IPR001173">
    <property type="entry name" value="Glyco_trans_2-like"/>
</dbReference>
<evidence type="ECO:0000313" key="5">
    <source>
        <dbReference type="Proteomes" id="UP000234653"/>
    </source>
</evidence>
<reference evidence="4 5" key="1">
    <citation type="submission" date="2016-12" db="EMBL/GenBank/DDBJ databases">
        <title>The whole genome sequencing and assembly of Lactobacillus alimentarius DSM 20249T strain.</title>
        <authorList>
            <person name="Lee Y.-J."/>
            <person name="Yi H."/>
            <person name="Bahn Y.-S."/>
            <person name="Kim J.F."/>
            <person name="Lee D.-W."/>
        </authorList>
    </citation>
    <scope>NUCLEOTIDE SEQUENCE [LARGE SCALE GENOMIC DNA]</scope>
    <source>
        <strain evidence="4 5">DSM 20249</strain>
    </source>
</reference>
<dbReference type="PANTHER" id="PTHR22916:SF51">
    <property type="entry name" value="GLYCOSYLTRANSFERASE EPSH-RELATED"/>
    <property type="match status" value="1"/>
</dbReference>
<accession>A0A2K9HF42</accession>
<feature type="domain" description="Glycosyltransferase 2-like" evidence="3">
    <location>
        <begin position="4"/>
        <end position="167"/>
    </location>
</feature>
<keyword evidence="1" id="KW-0328">Glycosyltransferase</keyword>
<keyword evidence="2" id="KW-0808">Transferase</keyword>
<name>A0A2K9HF42_9LACO</name>
<evidence type="ECO:0000313" key="4">
    <source>
        <dbReference type="EMBL" id="AUI71180.1"/>
    </source>
</evidence>
<evidence type="ECO:0000256" key="2">
    <source>
        <dbReference type="ARBA" id="ARBA00022679"/>
    </source>
</evidence>
<protein>
    <recommendedName>
        <fullName evidence="3">Glycosyltransferase 2-like domain-containing protein</fullName>
    </recommendedName>
</protein>
<dbReference type="Proteomes" id="UP000234653">
    <property type="component" value="Chromosome"/>
</dbReference>
<dbReference type="GO" id="GO:0016757">
    <property type="term" value="F:glycosyltransferase activity"/>
    <property type="evidence" value="ECO:0007669"/>
    <property type="project" value="UniProtKB-KW"/>
</dbReference>
<sequence length="436" mass="50408">MKLSVIVTAYNEENYIKRCLDSLKHQTMNEGLEFIIVDDGSTDLTGSICDEYMREAPSKFKVIHHENQGQGPSRNLGIKTAQGKYIGFLDADDWVDNDMFKSMYEKAEKNDSDIVVCDVNKIFDWENRKTSLHSLSHESNNIDISEYIKHGLNNAYSWNKIYKRSLWEKFTYKSMVYEDLDIILDMLTTCNKISYIQKPFYHYFKHSGTTTTSYKNPRLYDIFTAYEDAMKHSCPKYQDAVAFCIAKRILINMDTPGFNYYLADFIDLIKLLRKDFQNSPSVMQDPKIRRILSYTNVSTLPKVIISNLPDNAVTWLSYGNYNRQILVDRANVLQLLTALYEHGGILSLTSRKVMAPFGYLRSLSNFVLLDETGKCLAIGALPKSEFIYELKSKLQKGKLTLDEELTLAFNNRTTWSHYLFNVSKVNISRDDLVVIK</sequence>
<dbReference type="Pfam" id="PF00535">
    <property type="entry name" value="Glycos_transf_2"/>
    <property type="match status" value="1"/>
</dbReference>
<dbReference type="STRING" id="1423720.FC67_GL001825"/>
<dbReference type="PANTHER" id="PTHR22916">
    <property type="entry name" value="GLYCOSYLTRANSFERASE"/>
    <property type="match status" value="1"/>
</dbReference>
<evidence type="ECO:0000256" key="1">
    <source>
        <dbReference type="ARBA" id="ARBA00022676"/>
    </source>
</evidence>
<dbReference type="OrthoDB" id="396512at2"/>
<dbReference type="RefSeq" id="WP_057739577.1">
    <property type="nucleotide sequence ID" value="NZ_AZDQ01000043.1"/>
</dbReference>
<evidence type="ECO:0000259" key="3">
    <source>
        <dbReference type="Pfam" id="PF00535"/>
    </source>
</evidence>
<dbReference type="AlphaFoldDB" id="A0A2K9HF42"/>
<proteinExistence type="predicted"/>